<feature type="transmembrane region" description="Helical" evidence="6">
    <location>
        <begin position="6"/>
        <end position="25"/>
    </location>
</feature>
<dbReference type="PANTHER" id="PTHR30028:SF0">
    <property type="entry name" value="PROTEIN ALUMINUM SENSITIVE 3"/>
    <property type="match status" value="1"/>
</dbReference>
<feature type="transmembrane region" description="Helical" evidence="6">
    <location>
        <begin position="215"/>
        <end position="240"/>
    </location>
</feature>
<accession>A0A3N6W4P6</accession>
<organism evidence="7 8">
    <name type="scientific">Aeromicrobium camelliae</name>
    <dbReference type="NCBI Taxonomy" id="1538144"/>
    <lineage>
        <taxon>Bacteria</taxon>
        <taxon>Bacillati</taxon>
        <taxon>Actinomycetota</taxon>
        <taxon>Actinomycetes</taxon>
        <taxon>Propionibacteriales</taxon>
        <taxon>Nocardioidaceae</taxon>
        <taxon>Aeromicrobium</taxon>
    </lineage>
</organism>
<dbReference type="PANTHER" id="PTHR30028">
    <property type="entry name" value="UPF0014 INNER MEMBRANE PROTEIN YBBM-RELATED"/>
    <property type="match status" value="1"/>
</dbReference>
<dbReference type="OrthoDB" id="3212530at2"/>
<dbReference type="AlphaFoldDB" id="A0A3N6W4P6"/>
<evidence type="ECO:0000256" key="4">
    <source>
        <dbReference type="ARBA" id="ARBA00022989"/>
    </source>
</evidence>
<comment type="caution">
    <text evidence="7">The sequence shown here is derived from an EMBL/GenBank/DDBJ whole genome shotgun (WGS) entry which is preliminary data.</text>
</comment>
<reference evidence="7 8" key="1">
    <citation type="submission" date="2018-11" db="EMBL/GenBank/DDBJ databases">
        <authorList>
            <person name="Li F."/>
        </authorList>
    </citation>
    <scope>NUCLEOTIDE SEQUENCE [LARGE SCALE GENOMIC DNA]</scope>
    <source>
        <strain evidence="7 8">YS17T</strain>
    </source>
</reference>
<evidence type="ECO:0000256" key="2">
    <source>
        <dbReference type="ARBA" id="ARBA00005268"/>
    </source>
</evidence>
<evidence type="ECO:0000313" key="8">
    <source>
        <dbReference type="Proteomes" id="UP000275225"/>
    </source>
</evidence>
<name>A0A3N6W4P6_9ACTN</name>
<feature type="transmembrane region" description="Helical" evidence="6">
    <location>
        <begin position="120"/>
        <end position="139"/>
    </location>
</feature>
<feature type="transmembrane region" description="Helical" evidence="6">
    <location>
        <begin position="61"/>
        <end position="79"/>
    </location>
</feature>
<dbReference type="InterPro" id="IPR005226">
    <property type="entry name" value="UPF0014_fam"/>
</dbReference>
<dbReference type="EMBL" id="RQJX01000020">
    <property type="protein sequence ID" value="RQN02509.1"/>
    <property type="molecule type" value="Genomic_DNA"/>
</dbReference>
<evidence type="ECO:0000256" key="1">
    <source>
        <dbReference type="ARBA" id="ARBA00004141"/>
    </source>
</evidence>
<feature type="transmembrane region" description="Helical" evidence="6">
    <location>
        <begin position="91"/>
        <end position="114"/>
    </location>
</feature>
<evidence type="ECO:0000256" key="3">
    <source>
        <dbReference type="ARBA" id="ARBA00022692"/>
    </source>
</evidence>
<keyword evidence="8" id="KW-1185">Reference proteome</keyword>
<comment type="subcellular location">
    <subcellularLocation>
        <location evidence="1">Membrane</location>
        <topology evidence="1">Multi-pass membrane protein</topology>
    </subcellularLocation>
</comment>
<evidence type="ECO:0000256" key="5">
    <source>
        <dbReference type="ARBA" id="ARBA00023136"/>
    </source>
</evidence>
<dbReference type="Proteomes" id="UP000275225">
    <property type="component" value="Unassembled WGS sequence"/>
</dbReference>
<keyword evidence="4 6" id="KW-1133">Transmembrane helix</keyword>
<comment type="similarity">
    <text evidence="2">Belongs to the UPF0014 family.</text>
</comment>
<dbReference type="GO" id="GO:0005886">
    <property type="term" value="C:plasma membrane"/>
    <property type="evidence" value="ECO:0007669"/>
    <property type="project" value="TreeGrafter"/>
</dbReference>
<proteinExistence type="inferred from homology"/>
<feature type="transmembrane region" description="Helical" evidence="6">
    <location>
        <begin position="191"/>
        <end position="209"/>
    </location>
</feature>
<dbReference type="Pfam" id="PF03649">
    <property type="entry name" value="UPF0014"/>
    <property type="match status" value="1"/>
</dbReference>
<protein>
    <submittedName>
        <fullName evidence="7">ABC transporter permease</fullName>
    </submittedName>
</protein>
<evidence type="ECO:0000256" key="6">
    <source>
        <dbReference type="SAM" id="Phobius"/>
    </source>
</evidence>
<evidence type="ECO:0000313" key="7">
    <source>
        <dbReference type="EMBL" id="RQN02509.1"/>
    </source>
</evidence>
<keyword evidence="3 6" id="KW-0812">Transmembrane</keyword>
<gene>
    <name evidence="7" type="ORF">EHW97_13160</name>
</gene>
<keyword evidence="5 6" id="KW-0472">Membrane</keyword>
<sequence>MNTVHLGWALGAVIVLLAGAAAIITATSGLGRWRTPVIASARAVAQLAAVSSVIGLALESLWGTLGFIALMAGVATWTAGRRIAPTGERGVAWLLIPILLGVAPPLGLAVLLRVVPAEPIAVLPLAGILIGGAMTATSVSGRRVVEVLRDQRGSYEAALAIGLSARQAVGLVARPAAALALVPGQDQTRTVGLVTLPGAFVGLILAGASPVEAGAAQVLILVALLAVQAGAAAVTVELVAAGRLAALPVR</sequence>
<dbReference type="RefSeq" id="WP_124237639.1">
    <property type="nucleotide sequence ID" value="NZ_JBHUFI010000011.1"/>
</dbReference>